<dbReference type="RefSeq" id="XP_003739454.1">
    <property type="nucleotide sequence ID" value="XM_003739406.2"/>
</dbReference>
<dbReference type="KEGG" id="goe:100908771"/>
<evidence type="ECO:0000313" key="3">
    <source>
        <dbReference type="RefSeq" id="XP_003739454.1"/>
    </source>
</evidence>
<sequence>MKSFVLLSAVAAVSFGTHSAYLPGHLLGHHNGLVHGRAYAHAPSHGHVQTANLVQTVHHGASINHGSGYGAPSGDLLGLHSFGYDGLSLAHTVDHGGFLPSYASHNLGYQLDYGLPQRSKLYGGYVGGFGGYAKGALESIQHLNHGGLKLQAPLLSYGGHRIAAPVDFGHAAHASVSHAPLSHYGGQLGVSGIGGTHYGLEYKKAKA</sequence>
<keyword evidence="2" id="KW-1185">Reference proteome</keyword>
<reference evidence="3" key="1">
    <citation type="submission" date="2025-08" db="UniProtKB">
        <authorList>
            <consortium name="RefSeq"/>
        </authorList>
    </citation>
    <scope>IDENTIFICATION</scope>
</reference>
<keyword evidence="1" id="KW-0732">Signal</keyword>
<evidence type="ECO:0000256" key="1">
    <source>
        <dbReference type="SAM" id="SignalP"/>
    </source>
</evidence>
<protein>
    <submittedName>
        <fullName evidence="3">Uncharacterized protein LOC100908771</fullName>
    </submittedName>
</protein>
<dbReference type="AlphaFoldDB" id="A0AAJ6QP91"/>
<dbReference type="GeneID" id="100908771"/>
<evidence type="ECO:0000313" key="2">
    <source>
        <dbReference type="Proteomes" id="UP000694867"/>
    </source>
</evidence>
<gene>
    <name evidence="3" type="primary">LOC100908771</name>
</gene>
<feature type="signal peptide" evidence="1">
    <location>
        <begin position="1"/>
        <end position="19"/>
    </location>
</feature>
<feature type="chain" id="PRO_5042607263" evidence="1">
    <location>
        <begin position="20"/>
        <end position="207"/>
    </location>
</feature>
<name>A0AAJ6QP91_9ACAR</name>
<accession>A0AAJ6QP91</accession>
<proteinExistence type="predicted"/>
<dbReference type="Proteomes" id="UP000694867">
    <property type="component" value="Unplaced"/>
</dbReference>
<organism evidence="2 3">
    <name type="scientific">Galendromus occidentalis</name>
    <name type="common">western predatory mite</name>
    <dbReference type="NCBI Taxonomy" id="34638"/>
    <lineage>
        <taxon>Eukaryota</taxon>
        <taxon>Metazoa</taxon>
        <taxon>Ecdysozoa</taxon>
        <taxon>Arthropoda</taxon>
        <taxon>Chelicerata</taxon>
        <taxon>Arachnida</taxon>
        <taxon>Acari</taxon>
        <taxon>Parasitiformes</taxon>
        <taxon>Mesostigmata</taxon>
        <taxon>Gamasina</taxon>
        <taxon>Phytoseioidea</taxon>
        <taxon>Phytoseiidae</taxon>
        <taxon>Typhlodrominae</taxon>
        <taxon>Galendromus</taxon>
    </lineage>
</organism>